<proteinExistence type="predicted"/>
<keyword evidence="3" id="KW-1185">Reference proteome</keyword>
<protein>
    <submittedName>
        <fullName evidence="2">IS1595 family transposase</fullName>
    </submittedName>
</protein>
<organism evidence="2 3">
    <name type="scientific">Cohnella xylanilytica</name>
    <dbReference type="NCBI Taxonomy" id="557555"/>
    <lineage>
        <taxon>Bacteria</taxon>
        <taxon>Bacillati</taxon>
        <taxon>Bacillota</taxon>
        <taxon>Bacilli</taxon>
        <taxon>Bacillales</taxon>
        <taxon>Paenibacillaceae</taxon>
        <taxon>Cohnella</taxon>
    </lineage>
</organism>
<accession>A0A841U2E6</accession>
<evidence type="ECO:0000313" key="3">
    <source>
        <dbReference type="Proteomes" id="UP000553776"/>
    </source>
</evidence>
<comment type="caution">
    <text evidence="2">The sequence shown here is derived from an EMBL/GenBank/DDBJ whole genome shotgun (WGS) entry which is preliminary data.</text>
</comment>
<dbReference type="AlphaFoldDB" id="A0A841U2E6"/>
<dbReference type="Pfam" id="PF12760">
    <property type="entry name" value="Zn_ribbon_IS1595"/>
    <property type="match status" value="1"/>
</dbReference>
<sequence>MIPENAAYEEFCERFGTDEVCSEALYQARWPNGFRCPACSHSRCYLISTRRLPLYECVSCKRQTSVTAGTVMEGSSTPLPLWFRAFYLLSRPSGISSSRLSELLGVTYKTAWLISHKIRHALQQADQEEALTGAVRVETFNYGSFLYLDAQQPLVIGAALNEEEQPILVKIKQPDPAHVHSRRRQIEKAGIDAFVSDHTDGRNVRTPARFDKSLPSLTGFKRGACAWLNFTFNGIGAKHLQAYLDEFCFRINAMLRDIPVLNRLIRLCAATNTLIYKVLIREKPVLPVPWRIWGSRAKWKGKHLSAWTA</sequence>
<evidence type="ECO:0000259" key="1">
    <source>
        <dbReference type="Pfam" id="PF12760"/>
    </source>
</evidence>
<gene>
    <name evidence="2" type="ORF">H7B90_25240</name>
</gene>
<reference evidence="2 3" key="1">
    <citation type="submission" date="2020-08" db="EMBL/GenBank/DDBJ databases">
        <title>Cohnella phylogeny.</title>
        <authorList>
            <person name="Dunlap C."/>
        </authorList>
    </citation>
    <scope>NUCLEOTIDE SEQUENCE [LARGE SCALE GENOMIC DNA]</scope>
    <source>
        <strain evidence="2 3">DSM 25239</strain>
    </source>
</reference>
<name>A0A841U2E6_9BACL</name>
<dbReference type="EMBL" id="JACJVR010000101">
    <property type="protein sequence ID" value="MBB6694706.1"/>
    <property type="molecule type" value="Genomic_DNA"/>
</dbReference>
<dbReference type="InterPro" id="IPR024442">
    <property type="entry name" value="Transposase_Zn_ribbon"/>
</dbReference>
<dbReference type="RefSeq" id="WP_185138672.1">
    <property type="nucleotide sequence ID" value="NZ_BORM01000019.1"/>
</dbReference>
<feature type="domain" description="Transposase zinc-ribbon" evidence="1">
    <location>
        <begin position="16"/>
        <end position="63"/>
    </location>
</feature>
<dbReference type="Proteomes" id="UP000553776">
    <property type="component" value="Unassembled WGS sequence"/>
</dbReference>
<evidence type="ECO:0000313" key="2">
    <source>
        <dbReference type="EMBL" id="MBB6694706.1"/>
    </source>
</evidence>